<reference evidence="3" key="1">
    <citation type="submission" date="2020-11" db="EMBL/GenBank/DDBJ databases">
        <authorList>
            <person name="Tran Van P."/>
        </authorList>
    </citation>
    <scope>NUCLEOTIDE SEQUENCE</scope>
</reference>
<feature type="region of interest" description="Disordered" evidence="1">
    <location>
        <begin position="1"/>
        <end position="21"/>
    </location>
</feature>
<name>A0A7R9BYT9_9CRUS</name>
<protein>
    <recommendedName>
        <fullName evidence="2">Fibronectin type-III domain-containing protein</fullName>
    </recommendedName>
</protein>
<dbReference type="EMBL" id="CAJPEX010004341">
    <property type="protein sequence ID" value="CAG0922955.1"/>
    <property type="molecule type" value="Genomic_DNA"/>
</dbReference>
<feature type="compositionally biased region" description="Acidic residues" evidence="1">
    <location>
        <begin position="9"/>
        <end position="18"/>
    </location>
</feature>
<dbReference type="Proteomes" id="UP000678499">
    <property type="component" value="Unassembled WGS sequence"/>
</dbReference>
<evidence type="ECO:0000313" key="4">
    <source>
        <dbReference type="Proteomes" id="UP000678499"/>
    </source>
</evidence>
<proteinExistence type="predicted"/>
<feature type="domain" description="Fibronectin type-III" evidence="2">
    <location>
        <begin position="1"/>
        <end position="69"/>
    </location>
</feature>
<dbReference type="CDD" id="cd00063">
    <property type="entry name" value="FN3"/>
    <property type="match status" value="1"/>
</dbReference>
<evidence type="ECO:0000259" key="2">
    <source>
        <dbReference type="PROSITE" id="PS50853"/>
    </source>
</evidence>
<dbReference type="AlphaFoldDB" id="A0A7R9BYT9"/>
<evidence type="ECO:0000256" key="1">
    <source>
        <dbReference type="SAM" id="MobiDB-lite"/>
    </source>
</evidence>
<evidence type="ECO:0000313" key="3">
    <source>
        <dbReference type="EMBL" id="CAD7282803.1"/>
    </source>
</evidence>
<dbReference type="Pfam" id="PF00041">
    <property type="entry name" value="fn3"/>
    <property type="match status" value="1"/>
</dbReference>
<sequence length="71" mass="7479">MTKVGEGEWGPDADDDETSLGLVTTNSTGVEVTGLKPFTLYTFRVAAVNGLGPSRPSLASYALATMREDLT</sequence>
<dbReference type="OrthoDB" id="6370910at2759"/>
<keyword evidence="4" id="KW-1185">Reference proteome</keyword>
<dbReference type="InterPro" id="IPR003961">
    <property type="entry name" value="FN3_dom"/>
</dbReference>
<dbReference type="EMBL" id="OA886378">
    <property type="protein sequence ID" value="CAD7282803.1"/>
    <property type="molecule type" value="Genomic_DNA"/>
</dbReference>
<accession>A0A7R9BYT9</accession>
<dbReference type="SUPFAM" id="SSF49265">
    <property type="entry name" value="Fibronectin type III"/>
    <property type="match status" value="1"/>
</dbReference>
<dbReference type="Gene3D" id="2.60.40.10">
    <property type="entry name" value="Immunoglobulins"/>
    <property type="match status" value="1"/>
</dbReference>
<dbReference type="InterPro" id="IPR036116">
    <property type="entry name" value="FN3_sf"/>
</dbReference>
<dbReference type="PROSITE" id="PS50853">
    <property type="entry name" value="FN3"/>
    <property type="match status" value="1"/>
</dbReference>
<gene>
    <name evidence="3" type="ORF">NMOB1V02_LOCUS10422</name>
</gene>
<organism evidence="3">
    <name type="scientific">Notodromas monacha</name>
    <dbReference type="NCBI Taxonomy" id="399045"/>
    <lineage>
        <taxon>Eukaryota</taxon>
        <taxon>Metazoa</taxon>
        <taxon>Ecdysozoa</taxon>
        <taxon>Arthropoda</taxon>
        <taxon>Crustacea</taxon>
        <taxon>Oligostraca</taxon>
        <taxon>Ostracoda</taxon>
        <taxon>Podocopa</taxon>
        <taxon>Podocopida</taxon>
        <taxon>Cypridocopina</taxon>
        <taxon>Cypridoidea</taxon>
        <taxon>Cyprididae</taxon>
        <taxon>Notodromas</taxon>
    </lineage>
</organism>
<dbReference type="InterPro" id="IPR013783">
    <property type="entry name" value="Ig-like_fold"/>
</dbReference>